<evidence type="ECO:0000313" key="7">
    <source>
        <dbReference type="Proteomes" id="UP000192343"/>
    </source>
</evidence>
<dbReference type="STRING" id="1963862.B4O97_02670"/>
<dbReference type="PROSITE" id="PS50110">
    <property type="entry name" value="RESPONSE_REGULATORY"/>
    <property type="match status" value="1"/>
</dbReference>
<feature type="modified residue" description="4-aspartylphosphate" evidence="3">
    <location>
        <position position="64"/>
    </location>
</feature>
<dbReference type="InterPro" id="IPR050469">
    <property type="entry name" value="Diguanylate_Cyclase"/>
</dbReference>
<dbReference type="SUPFAM" id="SSF52172">
    <property type="entry name" value="CheY-like"/>
    <property type="match status" value="1"/>
</dbReference>
<dbReference type="InterPro" id="IPR001789">
    <property type="entry name" value="Sig_transdc_resp-reg_receiver"/>
</dbReference>
<feature type="domain" description="GGDEF" evidence="5">
    <location>
        <begin position="188"/>
        <end position="318"/>
    </location>
</feature>
<dbReference type="OrthoDB" id="9779586at2"/>
<evidence type="ECO:0000259" key="4">
    <source>
        <dbReference type="PROSITE" id="PS50110"/>
    </source>
</evidence>
<dbReference type="Pfam" id="PF00072">
    <property type="entry name" value="Response_reg"/>
    <property type="match status" value="1"/>
</dbReference>
<evidence type="ECO:0000313" key="6">
    <source>
        <dbReference type="EMBL" id="ORC37919.1"/>
    </source>
</evidence>
<dbReference type="PANTHER" id="PTHR45138">
    <property type="entry name" value="REGULATORY COMPONENTS OF SENSORY TRANSDUCTION SYSTEM"/>
    <property type="match status" value="1"/>
</dbReference>
<dbReference type="InterPro" id="IPR029787">
    <property type="entry name" value="Nucleotide_cyclase"/>
</dbReference>
<keyword evidence="3" id="KW-0597">Phosphoprotein</keyword>
<dbReference type="Pfam" id="PF00990">
    <property type="entry name" value="GGDEF"/>
    <property type="match status" value="1"/>
</dbReference>
<dbReference type="SMART" id="SM00267">
    <property type="entry name" value="GGDEF"/>
    <property type="match status" value="1"/>
</dbReference>
<feature type="domain" description="Response regulatory" evidence="4">
    <location>
        <begin position="15"/>
        <end position="131"/>
    </location>
</feature>
<dbReference type="GO" id="GO:0043709">
    <property type="term" value="P:cell adhesion involved in single-species biofilm formation"/>
    <property type="evidence" value="ECO:0007669"/>
    <property type="project" value="TreeGrafter"/>
</dbReference>
<dbReference type="SMART" id="SM00448">
    <property type="entry name" value="REC"/>
    <property type="match status" value="1"/>
</dbReference>
<comment type="catalytic activity">
    <reaction evidence="2">
        <text>2 GTP = 3',3'-c-di-GMP + 2 diphosphate</text>
        <dbReference type="Rhea" id="RHEA:24898"/>
        <dbReference type="ChEBI" id="CHEBI:33019"/>
        <dbReference type="ChEBI" id="CHEBI:37565"/>
        <dbReference type="ChEBI" id="CHEBI:58805"/>
        <dbReference type="EC" id="2.7.7.65"/>
    </reaction>
</comment>
<dbReference type="PROSITE" id="PS50887">
    <property type="entry name" value="GGDEF"/>
    <property type="match status" value="1"/>
</dbReference>
<dbReference type="EMBL" id="MWQY01000002">
    <property type="protein sequence ID" value="ORC37919.1"/>
    <property type="molecule type" value="Genomic_DNA"/>
</dbReference>
<gene>
    <name evidence="6" type="ORF">B4O97_02670</name>
</gene>
<dbReference type="Gene3D" id="3.40.50.2300">
    <property type="match status" value="1"/>
</dbReference>
<evidence type="ECO:0000256" key="1">
    <source>
        <dbReference type="ARBA" id="ARBA00012528"/>
    </source>
</evidence>
<evidence type="ECO:0000256" key="3">
    <source>
        <dbReference type="PROSITE-ProRule" id="PRU00169"/>
    </source>
</evidence>
<dbReference type="NCBIfam" id="TIGR00254">
    <property type="entry name" value="GGDEF"/>
    <property type="match status" value="1"/>
</dbReference>
<dbReference type="GO" id="GO:0005886">
    <property type="term" value="C:plasma membrane"/>
    <property type="evidence" value="ECO:0007669"/>
    <property type="project" value="TreeGrafter"/>
</dbReference>
<dbReference type="SUPFAM" id="SSF55073">
    <property type="entry name" value="Nucleotide cyclase"/>
    <property type="match status" value="1"/>
</dbReference>
<dbReference type="GO" id="GO:1902201">
    <property type="term" value="P:negative regulation of bacterial-type flagellum-dependent cell motility"/>
    <property type="evidence" value="ECO:0007669"/>
    <property type="project" value="TreeGrafter"/>
</dbReference>
<dbReference type="FunFam" id="3.30.70.270:FF:000001">
    <property type="entry name" value="Diguanylate cyclase domain protein"/>
    <property type="match status" value="1"/>
</dbReference>
<dbReference type="PANTHER" id="PTHR45138:SF9">
    <property type="entry name" value="DIGUANYLATE CYCLASE DGCM-RELATED"/>
    <property type="match status" value="1"/>
</dbReference>
<dbReference type="RefSeq" id="WP_083048054.1">
    <property type="nucleotide sequence ID" value="NZ_CAXXQO010000003.1"/>
</dbReference>
<reference evidence="6 7" key="1">
    <citation type="submission" date="2017-03" db="EMBL/GenBank/DDBJ databases">
        <title>Draft Genome sequence of Marispirochaeta sp. strain JC444.</title>
        <authorList>
            <person name="Shivani Y."/>
            <person name="Subhash Y."/>
            <person name="Sasikala C."/>
            <person name="Ramana C."/>
        </authorList>
    </citation>
    <scope>NUCLEOTIDE SEQUENCE [LARGE SCALE GENOMIC DNA]</scope>
    <source>
        <strain evidence="6 7">JC444</strain>
    </source>
</reference>
<name>A0A1Y1S2H5_9SPIO</name>
<dbReference type="GO" id="GO:0052621">
    <property type="term" value="F:diguanylate cyclase activity"/>
    <property type="evidence" value="ECO:0007669"/>
    <property type="project" value="UniProtKB-EC"/>
</dbReference>
<dbReference type="InterPro" id="IPR000160">
    <property type="entry name" value="GGDEF_dom"/>
</dbReference>
<dbReference type="AlphaFoldDB" id="A0A1Y1S2H5"/>
<dbReference type="CDD" id="cd19920">
    <property type="entry name" value="REC_PA4781-like"/>
    <property type="match status" value="1"/>
</dbReference>
<organism evidence="6 7">
    <name type="scientific">Marispirochaeta aestuarii</name>
    <dbReference type="NCBI Taxonomy" id="1963862"/>
    <lineage>
        <taxon>Bacteria</taxon>
        <taxon>Pseudomonadati</taxon>
        <taxon>Spirochaetota</taxon>
        <taxon>Spirochaetia</taxon>
        <taxon>Spirochaetales</taxon>
        <taxon>Spirochaetaceae</taxon>
        <taxon>Marispirochaeta</taxon>
    </lineage>
</organism>
<protein>
    <recommendedName>
        <fullName evidence="1">diguanylate cyclase</fullName>
        <ecNumber evidence="1">2.7.7.65</ecNumber>
    </recommendedName>
</protein>
<keyword evidence="7" id="KW-1185">Reference proteome</keyword>
<evidence type="ECO:0000259" key="5">
    <source>
        <dbReference type="PROSITE" id="PS50887"/>
    </source>
</evidence>
<dbReference type="InterPro" id="IPR011006">
    <property type="entry name" value="CheY-like_superfamily"/>
</dbReference>
<dbReference type="Proteomes" id="UP000192343">
    <property type="component" value="Unassembled WGS sequence"/>
</dbReference>
<dbReference type="CDD" id="cd01949">
    <property type="entry name" value="GGDEF"/>
    <property type="match status" value="1"/>
</dbReference>
<dbReference type="InterPro" id="IPR043128">
    <property type="entry name" value="Rev_trsase/Diguanyl_cyclase"/>
</dbReference>
<dbReference type="GO" id="GO:0000160">
    <property type="term" value="P:phosphorelay signal transduction system"/>
    <property type="evidence" value="ECO:0007669"/>
    <property type="project" value="InterPro"/>
</dbReference>
<dbReference type="Gene3D" id="3.30.70.270">
    <property type="match status" value="1"/>
</dbReference>
<dbReference type="EC" id="2.7.7.65" evidence="1"/>
<sequence>MIETLTPIQEQEEMAIMIVDDVPANIQFLGKLLKEEGFKIAPASNGKKALEMIPRVKPDLVLMDVMMPEMDGFEACRLMKESVEMKDIPVIFLSARTETEDVIKGFKLGAADYIQKPFNAEELLVRVRNHIELVRNRRLIIHYMDELGKQNALLQQLAITDGLTGLYNHSHCMDRLQHEAANARRYDNPLTVAMLDLDYFKELNDTHGHPFGDTVLVDVAEIIRSGIREGDVPGRYGGEEFILILPNTSLEGGLVIAERIRSKIESHTWGKQGVKVTISGGLNSLQNGESTSQLVQVADDNLYRAKEAGRNRIMPEQKA</sequence>
<proteinExistence type="predicted"/>
<evidence type="ECO:0000256" key="2">
    <source>
        <dbReference type="ARBA" id="ARBA00034247"/>
    </source>
</evidence>
<accession>A0A1Y1S2H5</accession>
<comment type="caution">
    <text evidence="6">The sequence shown here is derived from an EMBL/GenBank/DDBJ whole genome shotgun (WGS) entry which is preliminary data.</text>
</comment>